<evidence type="ECO:0000256" key="11">
    <source>
        <dbReference type="ARBA" id="ARBA00023002"/>
    </source>
</evidence>
<dbReference type="EMBL" id="JAANOW010000003">
    <property type="protein sequence ID" value="NIH98239.1"/>
    <property type="molecule type" value="Genomic_DNA"/>
</dbReference>
<dbReference type="AlphaFoldDB" id="A0A7X5U4J3"/>
<keyword evidence="10 15" id="KW-0220">Diaminopimelate biosynthesis</keyword>
<dbReference type="GO" id="GO:0019877">
    <property type="term" value="P:diaminopimelate biosynthetic process"/>
    <property type="evidence" value="ECO:0007669"/>
    <property type="project" value="UniProtKB-UniRule"/>
</dbReference>
<comment type="function">
    <text evidence="15">Catalyzes the NADPH-dependent formation of L-aspartate-semialdehyde (L-ASA) by the reductive dephosphorylation of L-aspartyl-4-phosphate.</text>
</comment>
<feature type="domain" description="Semialdehyde dehydrogenase NAD-binding" evidence="17">
    <location>
        <begin position="3"/>
        <end position="117"/>
    </location>
</feature>
<keyword evidence="13 15" id="KW-0486">Methionine biosynthesis</keyword>
<dbReference type="GO" id="GO:0009097">
    <property type="term" value="P:isoleucine biosynthetic process"/>
    <property type="evidence" value="ECO:0007669"/>
    <property type="project" value="UniProtKB-UniRule"/>
</dbReference>
<evidence type="ECO:0000256" key="10">
    <source>
        <dbReference type="ARBA" id="ARBA00022915"/>
    </source>
</evidence>
<dbReference type="InterPro" id="IPR036291">
    <property type="entry name" value="NAD(P)-bd_dom_sf"/>
</dbReference>
<dbReference type="Proteomes" id="UP000547444">
    <property type="component" value="Unassembled WGS sequence"/>
</dbReference>
<evidence type="ECO:0000256" key="9">
    <source>
        <dbReference type="ARBA" id="ARBA00022857"/>
    </source>
</evidence>
<dbReference type="InterPro" id="IPR012280">
    <property type="entry name" value="Semialdhyde_DH_dimer_dom"/>
</dbReference>
<feature type="binding site" evidence="15">
    <location>
        <position position="98"/>
    </location>
    <ligand>
        <name>phosphate</name>
        <dbReference type="ChEBI" id="CHEBI:43474"/>
    </ligand>
</feature>
<evidence type="ECO:0000256" key="6">
    <source>
        <dbReference type="ARBA" id="ARBA00013120"/>
    </source>
</evidence>
<accession>A0A7X5U4J3</accession>
<comment type="pathway">
    <text evidence="3 15">Amino-acid biosynthesis; L-threonine biosynthesis; L-threonine from L-aspartate: step 2/5.</text>
</comment>
<dbReference type="PROSITE" id="PS01103">
    <property type="entry name" value="ASD"/>
    <property type="match status" value="1"/>
</dbReference>
<dbReference type="InterPro" id="IPR000319">
    <property type="entry name" value="Asp-semialdehyde_DH_CS"/>
</dbReference>
<dbReference type="PANTHER" id="PTHR46278:SF2">
    <property type="entry name" value="ASPARTATE-SEMIALDEHYDE DEHYDROGENASE"/>
    <property type="match status" value="1"/>
</dbReference>
<keyword evidence="19" id="KW-1185">Reference proteome</keyword>
<dbReference type="NCBIfam" id="TIGR01296">
    <property type="entry name" value="asd_B"/>
    <property type="match status" value="1"/>
</dbReference>
<evidence type="ECO:0000313" key="18">
    <source>
        <dbReference type="EMBL" id="NIH98239.1"/>
    </source>
</evidence>
<evidence type="ECO:0000256" key="4">
    <source>
        <dbReference type="ARBA" id="ARBA00010584"/>
    </source>
</evidence>
<sequence length="343" mass="35544">MVSIGVVGATGQVGQVMRALLEERDFPATSVRFFASARSEGKKLTFRGQEIEVENAETADPSGLDIALFSAGATMSRVQAPRFAAAGAVVVDNSSAWRKDPDVPLVVSEVNFARDAATRPKGIIANPNCTTMAAMPVLKPLHDAAGLTRLIVSSYQAVSGTGLAGVEELATQARAVIDGVEGLVHDGRAVDFPAPVKYVAPIAFNVVPLAGALVDDGSGETDEDQKLRNESRKILGIPDLLVSGTCVRVPVFTGHSLSINAEFAEPLSPAQARELLAGAPGVKLVDVPTPLAAAGVDESLVGRIRQDPGAPDGRGLALFVSGDNLRKGAALNTIQIAELLAQG</sequence>
<dbReference type="InterPro" id="IPR005986">
    <property type="entry name" value="Asp_semialdehyde_DH_beta"/>
</dbReference>
<evidence type="ECO:0000256" key="14">
    <source>
        <dbReference type="ARBA" id="ARBA00047891"/>
    </source>
</evidence>
<evidence type="ECO:0000256" key="3">
    <source>
        <dbReference type="ARBA" id="ARBA00005097"/>
    </source>
</evidence>
<keyword evidence="11 15" id="KW-0560">Oxidoreductase</keyword>
<evidence type="ECO:0000256" key="13">
    <source>
        <dbReference type="ARBA" id="ARBA00023167"/>
    </source>
</evidence>
<comment type="pathway">
    <text evidence="2 15">Amino-acid biosynthesis; L-lysine biosynthesis via DAP pathway; (S)-tetrahydrodipicolinate from L-aspartate: step 2/4.</text>
</comment>
<feature type="binding site" evidence="15">
    <location>
        <position position="248"/>
    </location>
    <ligand>
        <name>substrate</name>
    </ligand>
</feature>
<dbReference type="Pfam" id="PF01118">
    <property type="entry name" value="Semialdhyde_dh"/>
    <property type="match status" value="1"/>
</dbReference>
<organism evidence="18 19">
    <name type="scientific">Mycolicibacterium fluoranthenivorans</name>
    <dbReference type="NCBI Taxonomy" id="258505"/>
    <lineage>
        <taxon>Bacteria</taxon>
        <taxon>Bacillati</taxon>
        <taxon>Actinomycetota</taxon>
        <taxon>Actinomycetes</taxon>
        <taxon>Mycobacteriales</taxon>
        <taxon>Mycobacteriaceae</taxon>
        <taxon>Mycolicibacterium</taxon>
    </lineage>
</organism>
<dbReference type="SUPFAM" id="SSF51735">
    <property type="entry name" value="NAD(P)-binding Rossmann-fold domains"/>
    <property type="match status" value="1"/>
</dbReference>
<evidence type="ECO:0000256" key="5">
    <source>
        <dbReference type="ARBA" id="ARBA00011738"/>
    </source>
</evidence>
<comment type="caution">
    <text evidence="15">Lacks conserved residue(s) required for the propagation of feature annotation.</text>
</comment>
<dbReference type="InterPro" id="IPR000534">
    <property type="entry name" value="Semialdehyde_DH_NAD-bd"/>
</dbReference>
<comment type="similarity">
    <text evidence="4 15">Belongs to the aspartate-semialdehyde dehydrogenase family.</text>
</comment>
<dbReference type="GO" id="GO:0050661">
    <property type="term" value="F:NADP binding"/>
    <property type="evidence" value="ECO:0007669"/>
    <property type="project" value="UniProtKB-UniRule"/>
</dbReference>
<keyword evidence="12 15" id="KW-0457">Lysine biosynthesis</keyword>
<feature type="binding site" evidence="15">
    <location>
        <position position="324"/>
    </location>
    <ligand>
        <name>NADP(+)</name>
        <dbReference type="ChEBI" id="CHEBI:58349"/>
    </ligand>
</feature>
<dbReference type="NCBIfam" id="NF011456">
    <property type="entry name" value="PRK14874.1"/>
    <property type="match status" value="1"/>
</dbReference>
<dbReference type="UniPathway" id="UPA00051">
    <property type="reaction ID" value="UER00464"/>
</dbReference>
<protein>
    <recommendedName>
        <fullName evidence="6 15">Aspartate-semialdehyde dehydrogenase</fullName>
        <shortName evidence="15">ASA dehydrogenase</shortName>
        <shortName evidence="15">ASADH</shortName>
        <ecNumber evidence="6 15">1.2.1.11</ecNumber>
    </recommendedName>
    <alternativeName>
        <fullName evidence="15">Aspartate-beta-semialdehyde dehydrogenase</fullName>
    </alternativeName>
</protein>
<evidence type="ECO:0000256" key="12">
    <source>
        <dbReference type="ARBA" id="ARBA00023154"/>
    </source>
</evidence>
<dbReference type="PANTHER" id="PTHR46278">
    <property type="entry name" value="DEHYDROGENASE, PUTATIVE-RELATED"/>
    <property type="match status" value="1"/>
</dbReference>
<dbReference type="PIRSF" id="PIRSF000148">
    <property type="entry name" value="ASA_dh"/>
    <property type="match status" value="1"/>
</dbReference>
<dbReference type="HAMAP" id="MF_02121">
    <property type="entry name" value="ASADH"/>
    <property type="match status" value="1"/>
</dbReference>
<feature type="active site" description="Acyl-thioester intermediate" evidence="15 16">
    <location>
        <position position="129"/>
    </location>
</feature>
<dbReference type="Gene3D" id="3.30.360.10">
    <property type="entry name" value="Dihydrodipicolinate Reductase, domain 2"/>
    <property type="match status" value="1"/>
</dbReference>
<dbReference type="UniPathway" id="UPA00050">
    <property type="reaction ID" value="UER00463"/>
</dbReference>
<comment type="subunit">
    <text evidence="5 15">Homodimer.</text>
</comment>
<dbReference type="SUPFAM" id="SSF55347">
    <property type="entry name" value="Glyceraldehyde-3-phosphate dehydrogenase-like, C-terminal domain"/>
    <property type="match status" value="1"/>
</dbReference>
<dbReference type="SMART" id="SM00859">
    <property type="entry name" value="Semialdhyde_dh"/>
    <property type="match status" value="1"/>
</dbReference>
<proteinExistence type="inferred from homology"/>
<comment type="caution">
    <text evidence="18">The sequence shown here is derived from an EMBL/GenBank/DDBJ whole genome shotgun (WGS) entry which is preliminary data.</text>
</comment>
<keyword evidence="9 15" id="KW-0521">NADP</keyword>
<dbReference type="RefSeq" id="WP_167163507.1">
    <property type="nucleotide sequence ID" value="NZ_JAANOW010000003.1"/>
</dbReference>
<dbReference type="UniPathway" id="UPA00034">
    <property type="reaction ID" value="UER00016"/>
</dbReference>
<evidence type="ECO:0000259" key="17">
    <source>
        <dbReference type="SMART" id="SM00859"/>
    </source>
</evidence>
<feature type="binding site" evidence="15">
    <location>
        <position position="156"/>
    </location>
    <ligand>
        <name>substrate</name>
    </ligand>
</feature>
<evidence type="ECO:0000256" key="7">
    <source>
        <dbReference type="ARBA" id="ARBA00022605"/>
    </source>
</evidence>
<reference evidence="18 19" key="1">
    <citation type="submission" date="2020-03" db="EMBL/GenBank/DDBJ databases">
        <title>Sequencing the genomes of 1000 actinobacteria strains.</title>
        <authorList>
            <person name="Klenk H.-P."/>
        </authorList>
    </citation>
    <scope>NUCLEOTIDE SEQUENCE [LARGE SCALE GENOMIC DNA]</scope>
    <source>
        <strain evidence="18 19">DSM 44556</strain>
    </source>
</reference>
<feature type="binding site" evidence="15">
    <location>
        <begin position="159"/>
        <end position="160"/>
    </location>
    <ligand>
        <name>NADP(+)</name>
        <dbReference type="ChEBI" id="CHEBI:58349"/>
    </ligand>
</feature>
<gene>
    <name evidence="15" type="primary">asd</name>
    <name evidence="18" type="ORF">FHU31_005245</name>
</gene>
<dbReference type="InterPro" id="IPR012080">
    <property type="entry name" value="Asp_semialdehyde_DH"/>
</dbReference>
<evidence type="ECO:0000256" key="15">
    <source>
        <dbReference type="HAMAP-Rule" id="MF_02121"/>
    </source>
</evidence>
<dbReference type="CDD" id="cd02316">
    <property type="entry name" value="VcASADH2_like_N"/>
    <property type="match status" value="1"/>
</dbReference>
<dbReference type="GO" id="GO:0051287">
    <property type="term" value="F:NAD binding"/>
    <property type="evidence" value="ECO:0007669"/>
    <property type="project" value="InterPro"/>
</dbReference>
<feature type="binding site" evidence="15">
    <location>
        <begin position="38"/>
        <end position="39"/>
    </location>
    <ligand>
        <name>NADP(+)</name>
        <dbReference type="ChEBI" id="CHEBI:58349"/>
    </ligand>
</feature>
<dbReference type="Pfam" id="PF02774">
    <property type="entry name" value="Semialdhyde_dhC"/>
    <property type="match status" value="1"/>
</dbReference>
<evidence type="ECO:0000313" key="19">
    <source>
        <dbReference type="Proteomes" id="UP000547444"/>
    </source>
</evidence>
<name>A0A7X5U4J3_9MYCO</name>
<keyword evidence="7 15" id="KW-0028">Amino-acid biosynthesis</keyword>
<comment type="pathway">
    <text evidence="1 15">Amino-acid biosynthesis; L-methionine biosynthesis via de novo pathway; L-homoserine from L-aspartate: step 2/3.</text>
</comment>
<dbReference type="GO" id="GO:0046983">
    <property type="term" value="F:protein dimerization activity"/>
    <property type="evidence" value="ECO:0007669"/>
    <property type="project" value="InterPro"/>
</dbReference>
<keyword evidence="8 15" id="KW-0791">Threonine biosynthesis</keyword>
<dbReference type="GO" id="GO:0009088">
    <property type="term" value="P:threonine biosynthetic process"/>
    <property type="evidence" value="ECO:0007669"/>
    <property type="project" value="UniProtKB-UniRule"/>
</dbReference>
<evidence type="ECO:0000256" key="1">
    <source>
        <dbReference type="ARBA" id="ARBA00005021"/>
    </source>
</evidence>
<evidence type="ECO:0000256" key="2">
    <source>
        <dbReference type="ARBA" id="ARBA00005076"/>
    </source>
</evidence>
<dbReference type="EC" id="1.2.1.11" evidence="6 15"/>
<evidence type="ECO:0000256" key="16">
    <source>
        <dbReference type="PIRSR" id="PIRSR000148-1"/>
    </source>
</evidence>
<feature type="active site" description="Proton acceptor" evidence="15 16">
    <location>
        <position position="255"/>
    </location>
</feature>
<evidence type="ECO:0000256" key="8">
    <source>
        <dbReference type="ARBA" id="ARBA00022697"/>
    </source>
</evidence>
<feature type="binding site" evidence="15">
    <location>
        <begin position="10"/>
        <end position="13"/>
    </location>
    <ligand>
        <name>NADP(+)</name>
        <dbReference type="ChEBI" id="CHEBI:58349"/>
    </ligand>
</feature>
<dbReference type="Gene3D" id="3.40.50.720">
    <property type="entry name" value="NAD(P)-binding Rossmann-like Domain"/>
    <property type="match status" value="1"/>
</dbReference>
<dbReference type="CDD" id="cd18131">
    <property type="entry name" value="ASADH_C_bac_euk_like"/>
    <property type="match status" value="1"/>
</dbReference>
<comment type="catalytic activity">
    <reaction evidence="14 15">
        <text>L-aspartate 4-semialdehyde + phosphate + NADP(+) = 4-phospho-L-aspartate + NADPH + H(+)</text>
        <dbReference type="Rhea" id="RHEA:24284"/>
        <dbReference type="ChEBI" id="CHEBI:15378"/>
        <dbReference type="ChEBI" id="CHEBI:43474"/>
        <dbReference type="ChEBI" id="CHEBI:57535"/>
        <dbReference type="ChEBI" id="CHEBI:57783"/>
        <dbReference type="ChEBI" id="CHEBI:58349"/>
        <dbReference type="ChEBI" id="CHEBI:537519"/>
        <dbReference type="EC" id="1.2.1.11"/>
    </reaction>
</comment>
<dbReference type="GO" id="GO:0009089">
    <property type="term" value="P:lysine biosynthetic process via diaminopimelate"/>
    <property type="evidence" value="ECO:0007669"/>
    <property type="project" value="UniProtKB-UniRule"/>
</dbReference>
<dbReference type="GO" id="GO:0004073">
    <property type="term" value="F:aspartate-semialdehyde dehydrogenase activity"/>
    <property type="evidence" value="ECO:0007669"/>
    <property type="project" value="UniProtKB-UniRule"/>
</dbReference>
<dbReference type="GO" id="GO:0071266">
    <property type="term" value="P:'de novo' L-methionine biosynthetic process"/>
    <property type="evidence" value="ECO:0007669"/>
    <property type="project" value="UniProtKB-UniRule"/>
</dbReference>